<comment type="caution">
    <text evidence="2">The sequence shown here is derived from an EMBL/GenBank/DDBJ whole genome shotgun (WGS) entry which is preliminary data.</text>
</comment>
<accession>A0A8J2JSR4</accession>
<sequence>MEDKIKRESKQYLEKLFKKYDTLNCGAVSMADMRSIIIALLSPQEFDKEELERLMSNHIKESKYTVHNKQTNKFEVKYLKDTIDFPSAMAISVRFLVKAERENNPFSGTGLVQLRHFGPPSEKVIRNPDIQQKRRIF</sequence>
<dbReference type="InterPro" id="IPR002048">
    <property type="entry name" value="EF_hand_dom"/>
</dbReference>
<evidence type="ECO:0000313" key="2">
    <source>
        <dbReference type="EMBL" id="CAG7726623.1"/>
    </source>
</evidence>
<gene>
    <name evidence="2" type="ORF">AFUS01_LOCUS15530</name>
</gene>
<dbReference type="AlphaFoldDB" id="A0A8J2JSR4"/>
<dbReference type="Proteomes" id="UP000708208">
    <property type="component" value="Unassembled WGS sequence"/>
</dbReference>
<dbReference type="OrthoDB" id="10430729at2759"/>
<protein>
    <recommendedName>
        <fullName evidence="1">EF-hand domain-containing protein</fullName>
    </recommendedName>
</protein>
<proteinExistence type="predicted"/>
<organism evidence="2 3">
    <name type="scientific">Allacma fusca</name>
    <dbReference type="NCBI Taxonomy" id="39272"/>
    <lineage>
        <taxon>Eukaryota</taxon>
        <taxon>Metazoa</taxon>
        <taxon>Ecdysozoa</taxon>
        <taxon>Arthropoda</taxon>
        <taxon>Hexapoda</taxon>
        <taxon>Collembola</taxon>
        <taxon>Symphypleona</taxon>
        <taxon>Sminthuridae</taxon>
        <taxon>Allacma</taxon>
    </lineage>
</organism>
<dbReference type="EMBL" id="CAJVCH010138056">
    <property type="protein sequence ID" value="CAG7726623.1"/>
    <property type="molecule type" value="Genomic_DNA"/>
</dbReference>
<evidence type="ECO:0000313" key="3">
    <source>
        <dbReference type="Proteomes" id="UP000708208"/>
    </source>
</evidence>
<feature type="domain" description="EF-hand" evidence="1">
    <location>
        <begin position="8"/>
        <end position="43"/>
    </location>
</feature>
<dbReference type="GO" id="GO:0005509">
    <property type="term" value="F:calcium ion binding"/>
    <property type="evidence" value="ECO:0007669"/>
    <property type="project" value="InterPro"/>
</dbReference>
<reference evidence="2" key="1">
    <citation type="submission" date="2021-06" db="EMBL/GenBank/DDBJ databases">
        <authorList>
            <person name="Hodson N. C."/>
            <person name="Mongue J. A."/>
            <person name="Jaron S. K."/>
        </authorList>
    </citation>
    <scope>NUCLEOTIDE SEQUENCE</scope>
</reference>
<name>A0A8J2JSR4_9HEXA</name>
<keyword evidence="3" id="KW-1185">Reference proteome</keyword>
<dbReference type="PROSITE" id="PS50222">
    <property type="entry name" value="EF_HAND_2"/>
    <property type="match status" value="1"/>
</dbReference>
<evidence type="ECO:0000259" key="1">
    <source>
        <dbReference type="PROSITE" id="PS50222"/>
    </source>
</evidence>